<evidence type="ECO:0000256" key="3">
    <source>
        <dbReference type="SAM" id="MobiDB-lite"/>
    </source>
</evidence>
<feature type="compositionally biased region" description="Basic and acidic residues" evidence="3">
    <location>
        <begin position="1856"/>
        <end position="1883"/>
    </location>
</feature>
<gene>
    <name evidence="5" type="ORF">NLS_LOCUS5248</name>
</gene>
<keyword evidence="1" id="KW-0547">Nucleotide-binding</keyword>
<reference evidence="5 6" key="1">
    <citation type="submission" date="2018-08" db="EMBL/GenBank/DDBJ databases">
        <authorList>
            <person name="Laetsch R D."/>
            <person name="Stevens L."/>
            <person name="Kumar S."/>
            <person name="Blaxter L. M."/>
        </authorList>
    </citation>
    <scope>NUCLEOTIDE SEQUENCE [LARGE SCALE GENOMIC DNA]</scope>
</reference>
<dbReference type="PANTHER" id="PTHR48103:SF2">
    <property type="entry name" value="MIDASIN"/>
    <property type="match status" value="1"/>
</dbReference>
<evidence type="ECO:0000256" key="2">
    <source>
        <dbReference type="ARBA" id="ARBA00022840"/>
    </source>
</evidence>
<organism evidence="5 6">
    <name type="scientific">Litomosoides sigmodontis</name>
    <name type="common">Filarial nematode worm</name>
    <dbReference type="NCBI Taxonomy" id="42156"/>
    <lineage>
        <taxon>Eukaryota</taxon>
        <taxon>Metazoa</taxon>
        <taxon>Ecdysozoa</taxon>
        <taxon>Nematoda</taxon>
        <taxon>Chromadorea</taxon>
        <taxon>Rhabditida</taxon>
        <taxon>Spirurina</taxon>
        <taxon>Spiruromorpha</taxon>
        <taxon>Filarioidea</taxon>
        <taxon>Onchocercidae</taxon>
        <taxon>Litomosoides</taxon>
    </lineage>
</organism>
<dbReference type="PANTHER" id="PTHR48103">
    <property type="entry name" value="MIDASIN-RELATED"/>
    <property type="match status" value="1"/>
</dbReference>
<dbReference type="EMBL" id="UYRX01000382">
    <property type="protein sequence ID" value="VDK81278.1"/>
    <property type="molecule type" value="Genomic_DNA"/>
</dbReference>
<dbReference type="STRING" id="42156.A0A3P6UPZ3"/>
<feature type="compositionally biased region" description="Basic and acidic residues" evidence="3">
    <location>
        <begin position="1828"/>
        <end position="1837"/>
    </location>
</feature>
<dbReference type="OMA" id="AMATEWI"/>
<keyword evidence="2" id="KW-0067">ATP-binding</keyword>
<dbReference type="SMART" id="SM00327">
    <property type="entry name" value="VWA"/>
    <property type="match status" value="1"/>
</dbReference>
<dbReference type="GO" id="GO:0030687">
    <property type="term" value="C:preribosome, large subunit precursor"/>
    <property type="evidence" value="ECO:0007669"/>
    <property type="project" value="TreeGrafter"/>
</dbReference>
<evidence type="ECO:0000259" key="4">
    <source>
        <dbReference type="PROSITE" id="PS50234"/>
    </source>
</evidence>
<accession>A0A3P6UPZ3</accession>
<feature type="compositionally biased region" description="Acidic residues" evidence="3">
    <location>
        <begin position="1595"/>
        <end position="1628"/>
    </location>
</feature>
<feature type="region of interest" description="Disordered" evidence="3">
    <location>
        <begin position="1533"/>
        <end position="1793"/>
    </location>
</feature>
<dbReference type="OrthoDB" id="422220at2759"/>
<protein>
    <recommendedName>
        <fullName evidence="4">VWFA domain-containing protein</fullName>
    </recommendedName>
</protein>
<evidence type="ECO:0000313" key="5">
    <source>
        <dbReference type="EMBL" id="VDK81278.1"/>
    </source>
</evidence>
<dbReference type="GO" id="GO:0005524">
    <property type="term" value="F:ATP binding"/>
    <property type="evidence" value="ECO:0007669"/>
    <property type="project" value="UniProtKB-KW"/>
</dbReference>
<dbReference type="SUPFAM" id="SSF53300">
    <property type="entry name" value="vWA-like"/>
    <property type="match status" value="1"/>
</dbReference>
<dbReference type="Proteomes" id="UP000277928">
    <property type="component" value="Unassembled WGS sequence"/>
</dbReference>
<dbReference type="GO" id="GO:0005634">
    <property type="term" value="C:nucleus"/>
    <property type="evidence" value="ECO:0007669"/>
    <property type="project" value="TreeGrafter"/>
</dbReference>
<dbReference type="Gene3D" id="3.40.50.410">
    <property type="entry name" value="von Willebrand factor, type A domain"/>
    <property type="match status" value="1"/>
</dbReference>
<feature type="compositionally biased region" description="Basic and acidic residues" evidence="3">
    <location>
        <begin position="1724"/>
        <end position="1749"/>
    </location>
</feature>
<feature type="compositionally biased region" description="Basic and acidic residues" evidence="3">
    <location>
        <begin position="1574"/>
        <end position="1588"/>
    </location>
</feature>
<dbReference type="InterPro" id="IPR002035">
    <property type="entry name" value="VWF_A"/>
</dbReference>
<evidence type="ECO:0000313" key="6">
    <source>
        <dbReference type="Proteomes" id="UP000277928"/>
    </source>
</evidence>
<dbReference type="InterPro" id="IPR036465">
    <property type="entry name" value="vWFA_dom_sf"/>
</dbReference>
<dbReference type="GO" id="GO:0000055">
    <property type="term" value="P:ribosomal large subunit export from nucleus"/>
    <property type="evidence" value="ECO:0007669"/>
    <property type="project" value="TreeGrafter"/>
</dbReference>
<feature type="compositionally biased region" description="Acidic residues" evidence="3">
    <location>
        <begin position="1770"/>
        <end position="1790"/>
    </location>
</feature>
<feature type="region of interest" description="Disordered" evidence="3">
    <location>
        <begin position="1828"/>
        <end position="1917"/>
    </location>
</feature>
<sequence>KVRSDQLPSPAISYLKELLNELYLYISKLSSVDATVLDSCSFFWNIVLFVEACHQRMDLRTACASLHLAWQRLNDSSYSNIWKQWSTGLCCAATAIDEVWMTDKKASERYSSFYKRCSIFEPFKTYDDWRKYEDALEILTVSRAAVNNESCLMQQGTSEMEKCRADKSSVLSIALKLMTDICCGFAILNNHNGKQILHQLSSISTHHPVELCRLIWLDLKDERWSYVAYFTQYLSLDFVVEEIPIACKNIDLAWVTLGTNLFSSVWHSMSFQLSSREITLAQMSDFPVQRKRLCTYLWKIGDHLKSFKLKYKEELLNMIDYFESLSESPPSTNSFTNVTLPNLMQRLEVIVCALLPLSIPARNCIDPVLSDEMNFNYLMNKKTLLGNIAGILQSYQGIVSGQTDLALFSNSNHPFISSLLKTYNSVTGELENYSRNTVSFRPRYTDFPLLVMSMNSFLGTVIEQYHTFSSIDLDHLDNISDDNIRMIVAQIDSFLASVHSFYNRTFTEYSAFADIICPFFMFLNILVAVVSYKRFHIMQLMNLRNLIDTCNFPAKFSFKWNYLNNLPESDILYKWCISKKTIMPKRLQKELVVLSLQKYKQDKECFGRPSETMIKEVIEWIRKEWSKWFETNTEKQEQAYIYRKSMKRSENELDEVDVKVRELLPDFSVPSDEQNLHEESGLFVSPFITCINSESLVEILHLLANDEYIHGYDGHMALAWVMDTASSCGLVDDLVDSKVFVYNLCALNQLNLDKNVRIVDVYRRNSWSELEKCMAAMKPLIDRVYWLKEKWPEMTVLDGILQRAQKILSTSMTAPQMQFSALLESLLAETDMWEKVADRNHSLASELEALRHLLVNWRKMEVMCWDNLLEQIQTDCRSQTLLLSWPLFEALDKVDKDDNEILAMTIEWIQNSTIIDFKARIFTGELLIKFIELTQGSVRDELCRRLKSVIAYFRLFDTVVEKKLTMQKEPTEKQLHDFVKIMKYNDLNLWSVKASAQKAHKQLFRLLKQFRLSGSDLVAPLFDEIPPMLSTVGLETKATFANDQVIPCSDFYAKRAIDLTLKIVKYFTDGIHLEDMQELTEFVKYCNDLIRKDVRYQGDDREKEKQQGRALSERQKAIARLFKDSAKLGLSSRKGLTVNAEQLTANVVAGMSEGDTMLMKFIRYGGVSRNIVLKNFHKPSAQIGTKTMSQLRGLTEFILNELYLCYQTVTTTRETLRKMNKTNKMLLNYLENIKNIKQPCLSGQQWLCHLQKLKSLTLKFKSFLEFMRTKLENAPECDIDFEGKETLKFSGIQDTHLSQLHKQHQEYDTILDEVGKMQGATERILENIRCSLLHSLDCENIVIWKSSDILHTVDIVKSEISDINSRLSFISRAMAEEAEEAREILREVLDASRNPTNVQEIIADMLWEGTQLLLVMLQNLYKQTMSIDLSNSHFMVVLRQLVNSLRNLNFDKVTIEIWSLCAQLSEGKGSLESDCLEQITSINSTLCGVLSFILEIIENSATELAKYYIYFEAMTAALLEKGYVNAIPKLQKESSEKDGSELQSCDDDVAGLGDGKGKKDVGDDIDEGGQVEGLRGENDGEQPGKSEDNGTPLDMDNDFDECLENIDCEELDDKESDEDEGDEPEVDMEMGNVDESKDDKLDPNLWDQSDDNEKELVDGSEGANEETDNMAPDIDKRNSKNDKNNDDADDNKDYKDGIDDGDVENVDERDLVDNCMDDEGSAETNEHRNDGSDSENKSEGDLEHLTNDKLDEDDESSSDSAEEIIKEMTEKDEEEIHENFVDETNDIDSEELNKDDEVLKCTAGGMDSGAADDGVDKDAISVPKVVDENDENIKEADSTVMIEGKGKNGCNETDDDIRNEKLEDMEKDDKKSDKEKKLADHINDIAVQETLPSAGEREVEEGPEFGHINGSSSSLREQLVIDKSSVEEARNSKEDRDQLRHLKNISVEQSEEVMEDFDTEGKQKVNDDDLSRTYALDSGYQNSIIHSTADFYRLMEQSVSTITALDAEGVHSSSVDAEDRWNRISDSVAILAAELSENLRMIIEPTVASRFEGDYRTGKRLNMRRLISYIASGYRKDKIWLRRTKKAQHNYQILIAVDDSSSMHDNHIKLKACQSVAMIESGLRRLEIGQLAICKFGESVKTISDFGDYGGSDLGGKLIKELSFDQSRTDLVNLLKCSRKMFERARGREKNDQMLIIVSDGRGVLADGAEAVKRAAAELHADHVTVLFVAIDNGEKSIVDMKVAEFTDDGSVNLIPYLQKFPFPFYIVVGYVSMLPAAIGDAVRQWFELTARYS</sequence>
<feature type="non-terminal residue" evidence="5">
    <location>
        <position position="1"/>
    </location>
</feature>
<evidence type="ECO:0000256" key="1">
    <source>
        <dbReference type="ARBA" id="ARBA00022741"/>
    </source>
</evidence>
<feature type="domain" description="VWFA" evidence="4">
    <location>
        <begin position="2092"/>
        <end position="2233"/>
    </location>
</feature>
<proteinExistence type="predicted"/>
<dbReference type="PROSITE" id="PS50234">
    <property type="entry name" value="VWFA"/>
    <property type="match status" value="1"/>
</dbReference>
<name>A0A3P6UPZ3_LITSI</name>
<dbReference type="Pfam" id="PF00092">
    <property type="entry name" value="VWA"/>
    <property type="match status" value="1"/>
</dbReference>
<feature type="compositionally biased region" description="Basic and acidic residues" evidence="3">
    <location>
        <begin position="1673"/>
        <end position="1698"/>
    </location>
</feature>
<keyword evidence="6" id="KW-1185">Reference proteome</keyword>
<dbReference type="GO" id="GO:0000027">
    <property type="term" value="P:ribosomal large subunit assembly"/>
    <property type="evidence" value="ECO:0007669"/>
    <property type="project" value="TreeGrafter"/>
</dbReference>
<feature type="compositionally biased region" description="Acidic residues" evidence="3">
    <location>
        <begin position="1750"/>
        <end position="1762"/>
    </location>
</feature>